<dbReference type="InterPro" id="IPR023173">
    <property type="entry name" value="NADPH_Cyt_P450_Rdtase_alpha"/>
</dbReference>
<keyword evidence="5" id="KW-0521">NADP</keyword>
<protein>
    <recommendedName>
        <fullName evidence="7">NADPH--hemoprotein reductase</fullName>
        <ecNumber evidence="7">1.6.2.4</ecNumber>
    </recommendedName>
</protein>
<keyword evidence="3" id="KW-0285">Flavoprotein</keyword>
<dbReference type="Gene3D" id="3.40.50.360">
    <property type="match status" value="1"/>
</dbReference>
<accession>Q22CE4</accession>
<evidence type="ECO:0000256" key="3">
    <source>
        <dbReference type="ARBA" id="ARBA00022630"/>
    </source>
</evidence>
<dbReference type="SUPFAM" id="SSF63380">
    <property type="entry name" value="Riboflavin synthase domain-like"/>
    <property type="match status" value="1"/>
</dbReference>
<evidence type="ECO:0000256" key="7">
    <source>
        <dbReference type="ARBA" id="ARBA00023797"/>
    </source>
</evidence>
<dbReference type="GO" id="GO:0003958">
    <property type="term" value="F:NADPH-hemoprotein reductase activity"/>
    <property type="evidence" value="ECO:0007669"/>
    <property type="project" value="UniProtKB-EC"/>
</dbReference>
<dbReference type="PANTHER" id="PTHR19384">
    <property type="entry name" value="NITRIC OXIDE SYNTHASE-RELATED"/>
    <property type="match status" value="1"/>
</dbReference>
<dbReference type="GO" id="GO:0005829">
    <property type="term" value="C:cytosol"/>
    <property type="evidence" value="ECO:0007669"/>
    <property type="project" value="TreeGrafter"/>
</dbReference>
<dbReference type="HOGENOM" id="CLU_318997_0_0_1"/>
<dbReference type="RefSeq" id="XP_001030648.1">
    <property type="nucleotide sequence ID" value="XM_001030648.3"/>
</dbReference>
<dbReference type="Gene3D" id="3.40.50.80">
    <property type="entry name" value="Nucleotide-binding domain of ferredoxin-NADP reductase (FNR) module"/>
    <property type="match status" value="1"/>
</dbReference>
<dbReference type="eggNOG" id="KOG1158">
    <property type="taxonomic scope" value="Eukaryota"/>
</dbReference>
<reference evidence="11" key="1">
    <citation type="journal article" date="2006" name="PLoS Biol.">
        <title>Macronuclear genome sequence of the ciliate Tetrahymena thermophila, a model eukaryote.</title>
        <authorList>
            <person name="Eisen J.A."/>
            <person name="Coyne R.S."/>
            <person name="Wu M."/>
            <person name="Wu D."/>
            <person name="Thiagarajan M."/>
            <person name="Wortman J.R."/>
            <person name="Badger J.H."/>
            <person name="Ren Q."/>
            <person name="Amedeo P."/>
            <person name="Jones K.M."/>
            <person name="Tallon L.J."/>
            <person name="Delcher A.L."/>
            <person name="Salzberg S.L."/>
            <person name="Silva J.C."/>
            <person name="Haas B.J."/>
            <person name="Majoros W.H."/>
            <person name="Farzad M."/>
            <person name="Carlton J.M."/>
            <person name="Smith R.K. Jr."/>
            <person name="Garg J."/>
            <person name="Pearlman R.E."/>
            <person name="Karrer K.M."/>
            <person name="Sun L."/>
            <person name="Manning G."/>
            <person name="Elde N.C."/>
            <person name="Turkewitz A.P."/>
            <person name="Asai D.J."/>
            <person name="Wilkes D.E."/>
            <person name="Wang Y."/>
            <person name="Cai H."/>
            <person name="Collins K."/>
            <person name="Stewart B.A."/>
            <person name="Lee S.R."/>
            <person name="Wilamowska K."/>
            <person name="Weinberg Z."/>
            <person name="Ruzzo W.L."/>
            <person name="Wloga D."/>
            <person name="Gaertig J."/>
            <person name="Frankel J."/>
            <person name="Tsao C.-C."/>
            <person name="Gorovsky M.A."/>
            <person name="Keeling P.J."/>
            <person name="Waller R.F."/>
            <person name="Patron N.J."/>
            <person name="Cherry J.M."/>
            <person name="Stover N.A."/>
            <person name="Krieger C.J."/>
            <person name="del Toro C."/>
            <person name="Ryder H.F."/>
            <person name="Williamson S.C."/>
            <person name="Barbeau R.A."/>
            <person name="Hamilton E.P."/>
            <person name="Orias E."/>
        </authorList>
    </citation>
    <scope>NUCLEOTIDE SEQUENCE [LARGE SCALE GENOMIC DNA]</scope>
    <source>
        <strain evidence="11">SB210</strain>
    </source>
</reference>
<dbReference type="SUPFAM" id="SSF52343">
    <property type="entry name" value="Ferredoxin reductase-like, C-terminal NADP-linked domain"/>
    <property type="match status" value="1"/>
</dbReference>
<dbReference type="Pfam" id="PF00258">
    <property type="entry name" value="Flavodoxin_1"/>
    <property type="match status" value="1"/>
</dbReference>
<dbReference type="EC" id="1.6.2.4" evidence="7"/>
<dbReference type="InterPro" id="IPR017938">
    <property type="entry name" value="Riboflavin_synthase-like_b-brl"/>
</dbReference>
<keyword evidence="4" id="KW-0274">FAD</keyword>
<evidence type="ECO:0000256" key="6">
    <source>
        <dbReference type="ARBA" id="ARBA00023002"/>
    </source>
</evidence>
<feature type="region of interest" description="Disordered" evidence="8">
    <location>
        <begin position="52"/>
        <end position="103"/>
    </location>
</feature>
<evidence type="ECO:0000256" key="2">
    <source>
        <dbReference type="ARBA" id="ARBA00001974"/>
    </source>
</evidence>
<evidence type="ECO:0000256" key="4">
    <source>
        <dbReference type="ARBA" id="ARBA00022827"/>
    </source>
</evidence>
<name>Q22CE4_TETTS</name>
<dbReference type="GO" id="GO:0050660">
    <property type="term" value="F:flavin adenine dinucleotide binding"/>
    <property type="evidence" value="ECO:0007669"/>
    <property type="project" value="TreeGrafter"/>
</dbReference>
<evidence type="ECO:0000313" key="11">
    <source>
        <dbReference type="Proteomes" id="UP000009168"/>
    </source>
</evidence>
<dbReference type="OrthoDB" id="1856718at2759"/>
<dbReference type="GO" id="GO:0010181">
    <property type="term" value="F:FMN binding"/>
    <property type="evidence" value="ECO:0007669"/>
    <property type="project" value="InterPro"/>
</dbReference>
<gene>
    <name evidence="10" type="ORF">TTHERM_01044750</name>
</gene>
<feature type="compositionally biased region" description="Low complexity" evidence="8">
    <location>
        <begin position="52"/>
        <end position="79"/>
    </location>
</feature>
<dbReference type="AlphaFoldDB" id="Q22CE4"/>
<dbReference type="InterPro" id="IPR039261">
    <property type="entry name" value="FNR_nucleotide-bd"/>
</dbReference>
<organism evidence="10 11">
    <name type="scientific">Tetrahymena thermophila (strain SB210)</name>
    <dbReference type="NCBI Taxonomy" id="312017"/>
    <lineage>
        <taxon>Eukaryota</taxon>
        <taxon>Sar</taxon>
        <taxon>Alveolata</taxon>
        <taxon>Ciliophora</taxon>
        <taxon>Intramacronucleata</taxon>
        <taxon>Oligohymenophorea</taxon>
        <taxon>Hymenostomatida</taxon>
        <taxon>Tetrahymenina</taxon>
        <taxon>Tetrahymenidae</taxon>
        <taxon>Tetrahymena</taxon>
    </lineage>
</organism>
<keyword evidence="11" id="KW-1185">Reference proteome</keyword>
<dbReference type="Proteomes" id="UP000009168">
    <property type="component" value="Unassembled WGS sequence"/>
</dbReference>
<dbReference type="SUPFAM" id="SSF52218">
    <property type="entry name" value="Flavoproteins"/>
    <property type="match status" value="1"/>
</dbReference>
<evidence type="ECO:0000313" key="10">
    <source>
        <dbReference type="EMBL" id="EAR82985.1"/>
    </source>
</evidence>
<dbReference type="PANTHER" id="PTHR19384:SF17">
    <property type="entry name" value="NADPH--CYTOCHROME P450 REDUCTASE"/>
    <property type="match status" value="1"/>
</dbReference>
<dbReference type="InterPro" id="IPR003097">
    <property type="entry name" value="CysJ-like_FAD-binding"/>
</dbReference>
<comment type="cofactor">
    <cofactor evidence="2">
        <name>FAD</name>
        <dbReference type="ChEBI" id="CHEBI:57692"/>
    </cofactor>
</comment>
<dbReference type="InterPro" id="IPR008254">
    <property type="entry name" value="Flavodoxin/NO_synth"/>
</dbReference>
<dbReference type="GeneID" id="7842183"/>
<evidence type="ECO:0000256" key="8">
    <source>
        <dbReference type="SAM" id="MobiDB-lite"/>
    </source>
</evidence>
<dbReference type="Gene3D" id="1.20.990.10">
    <property type="entry name" value="NADPH-cytochrome p450 Reductase, Chain A, domain 3"/>
    <property type="match status" value="1"/>
</dbReference>
<dbReference type="InParanoid" id="Q22CE4"/>
<sequence length="912" mass="104933">MGSCQSQCNSFTNNQIVEEEVQYGKNQAIPNDVQSPELNEQKKKSIGNNVYTQQQSTQNTSASNVNGKLNSSQSKTQNSTKKEQNYESVQCPVNPLNNSRGSEMRGNEIKWKNIKQRAVLNIFYGTTQGTTSELATQFASECEQNGFYVRVIHIQTFEPKMLRNCNLVIFFLASYGIMGGPTDDAQQFYLWLNNFDNQGKPLSSLNYSIFGLYNSKMKKLTVQTNANHDTEVDSTNNIEPSSYINNNMNSQRQDNEEIEANMNQSVRFQKAMNKKQTKIKSMGQRIDMLFQEVGAKRFYNFVQVDSSKDELLKESFNQFKNGMITLLTQKFEFQEKPEDAIYNEALLYNLNIYICSIDKLPKGANNRKELEQMFNIKNVQSRGQYVLKDELWDYFNSTDVPILKMQYLVCDGIKDTITVHSYTQQSQSNVIAHASRQGISSKLFNQQHQYMLIDLDVSKLPSPPGKPKFETGGLIQIYPQNDDASIKRLCEFLGLNENAVISLSIKEQSYNPCNITVSELKYPIPFPITVKQYMKEYLDIHGKLDKNQVFELANFASDQVDKETLNNICKFSERERFDKEIYEQEQHSLLSLIINYNIKVPFHILFGLGNLIKPRTFIISSSFLQNPNIIQLTVRIHLRNIPKLNDEITENFQASSNRLRKSEVQEEEIAKSRHNSLAKVSNPMETRSLGLISNYFLDLYQEIQKQKPQEVRIKSSPNPFQLPLNEINIRVVLICIDEGIGFFRSYLQEIRQVNNCHNHEIYLYYGSRLLQNNEYLYQNELQEFEKEGILKKLEVALTTSNNMEISSRDNKSEKIQLESVSISNISTKNNTSSIQLLLESQLDQFSQLIEHIDEKESNVKIYISGSQLMSQGILGAIAKSYCQNKKVSQYAAFNTVLNLENDGKIVRIIWES</sequence>
<comment type="cofactor">
    <cofactor evidence="1">
        <name>FMN</name>
        <dbReference type="ChEBI" id="CHEBI:58210"/>
    </cofactor>
</comment>
<dbReference type="PROSITE" id="PS50902">
    <property type="entry name" value="FLAVODOXIN_LIKE"/>
    <property type="match status" value="1"/>
</dbReference>
<keyword evidence="6" id="KW-0560">Oxidoreductase</keyword>
<dbReference type="Pfam" id="PF00667">
    <property type="entry name" value="FAD_binding_1"/>
    <property type="match status" value="1"/>
</dbReference>
<evidence type="ECO:0000256" key="1">
    <source>
        <dbReference type="ARBA" id="ARBA00001917"/>
    </source>
</evidence>
<dbReference type="InterPro" id="IPR029039">
    <property type="entry name" value="Flavoprotein-like_sf"/>
</dbReference>
<dbReference type="STRING" id="312017.Q22CE4"/>
<feature type="domain" description="Flavodoxin-like" evidence="9">
    <location>
        <begin position="120"/>
        <end position="324"/>
    </location>
</feature>
<dbReference type="EMBL" id="GG662530">
    <property type="protein sequence ID" value="EAR82985.1"/>
    <property type="molecule type" value="Genomic_DNA"/>
</dbReference>
<evidence type="ECO:0000259" key="9">
    <source>
        <dbReference type="PROSITE" id="PS50902"/>
    </source>
</evidence>
<evidence type="ECO:0000256" key="5">
    <source>
        <dbReference type="ARBA" id="ARBA00022857"/>
    </source>
</evidence>
<dbReference type="KEGG" id="tet:TTHERM_01044750"/>
<proteinExistence type="predicted"/>